<dbReference type="Proteomes" id="UP001566331">
    <property type="component" value="Unassembled WGS sequence"/>
</dbReference>
<dbReference type="PANTHER" id="PTHR43781">
    <property type="entry name" value="SACCHAROPINE DEHYDROGENASE"/>
    <property type="match status" value="1"/>
</dbReference>
<keyword evidence="3" id="KW-1185">Reference proteome</keyword>
<dbReference type="RefSeq" id="WP_370563480.1">
    <property type="nucleotide sequence ID" value="NZ_JBFWIB010000004.1"/>
</dbReference>
<dbReference type="SUPFAM" id="SSF51735">
    <property type="entry name" value="NAD(P)-binding Rossmann-fold domains"/>
    <property type="match status" value="1"/>
</dbReference>
<dbReference type="InterPro" id="IPR005097">
    <property type="entry name" value="Sacchrp_dh_NADP-bd"/>
</dbReference>
<dbReference type="PANTHER" id="PTHR43781:SF1">
    <property type="entry name" value="SACCHAROPINE DEHYDROGENASE"/>
    <property type="match status" value="1"/>
</dbReference>
<gene>
    <name evidence="2" type="ORF">AB6713_06770</name>
</gene>
<evidence type="ECO:0000259" key="1">
    <source>
        <dbReference type="Pfam" id="PF03435"/>
    </source>
</evidence>
<accession>A0ABV4HSC5</accession>
<dbReference type="EMBL" id="JBFWIC010000007">
    <property type="protein sequence ID" value="MEZ0474319.1"/>
    <property type="molecule type" value="Genomic_DNA"/>
</dbReference>
<proteinExistence type="predicted"/>
<sequence length="341" mass="36822">MGSSRPMAVYGAYGHTGRFIVAELLRRGRTPILCGRDAGKLEAMAAQFPGLARRVATIADPHSLDRALDGAAAVVNAAGPFLDTAEAVLEAALRARIHYLDTSAEQRAAFAVHERFGDRVREAGIVALPSVAFYGALADLLATAALGDWPDADTIDIAVGLDGWHPTRGTRVTGERNHGRRWVVEGDALRVAPEPPPTRTWTFPPPFGTQETVLLPLSEIVAIARHLRCPEVHAYMNLAPLHDLRDPDTPPPVAADERGRSAQTFVLDVQVRRQGRMRRAIAQGRDIYAVTAPLIVEALERVMTGKAPGPGAFSTAQAFDARDFLAALSPEHFSVLFETQP</sequence>
<dbReference type="Gene3D" id="3.40.50.720">
    <property type="entry name" value="NAD(P)-binding Rossmann-like Domain"/>
    <property type="match status" value="1"/>
</dbReference>
<feature type="domain" description="Saccharopine dehydrogenase NADP binding" evidence="1">
    <location>
        <begin position="9"/>
        <end position="117"/>
    </location>
</feature>
<evidence type="ECO:0000313" key="2">
    <source>
        <dbReference type="EMBL" id="MEZ0474319.1"/>
    </source>
</evidence>
<protein>
    <submittedName>
        <fullName evidence="2">Saccharopine dehydrogenase NADP-binding domain-containing protein</fullName>
    </submittedName>
</protein>
<organism evidence="2 3">
    <name type="scientific">Luteimonas salinilitoris</name>
    <dbReference type="NCBI Taxonomy" id="3237697"/>
    <lineage>
        <taxon>Bacteria</taxon>
        <taxon>Pseudomonadati</taxon>
        <taxon>Pseudomonadota</taxon>
        <taxon>Gammaproteobacteria</taxon>
        <taxon>Lysobacterales</taxon>
        <taxon>Lysobacteraceae</taxon>
        <taxon>Luteimonas</taxon>
    </lineage>
</organism>
<reference evidence="2 3" key="1">
    <citation type="submission" date="2024-07" db="EMBL/GenBank/DDBJ databases">
        <title>Luteimonas salilacus sp. nov., isolated from the shore soil of Salt Lake in Tibet of China.</title>
        <authorList>
            <person name="Zhang X."/>
            <person name="Li A."/>
        </authorList>
    </citation>
    <scope>NUCLEOTIDE SEQUENCE [LARGE SCALE GENOMIC DNA]</scope>
    <source>
        <strain evidence="2 3">B3-2-R+30</strain>
    </source>
</reference>
<dbReference type="InterPro" id="IPR036291">
    <property type="entry name" value="NAD(P)-bd_dom_sf"/>
</dbReference>
<evidence type="ECO:0000313" key="3">
    <source>
        <dbReference type="Proteomes" id="UP001566331"/>
    </source>
</evidence>
<comment type="caution">
    <text evidence="2">The sequence shown here is derived from an EMBL/GenBank/DDBJ whole genome shotgun (WGS) entry which is preliminary data.</text>
</comment>
<dbReference type="Pfam" id="PF03435">
    <property type="entry name" value="Sacchrp_dh_NADP"/>
    <property type="match status" value="1"/>
</dbReference>
<name>A0ABV4HSC5_9GAMM</name>